<dbReference type="Gene3D" id="3.30.40.10">
    <property type="entry name" value="Zinc/RING finger domain, C3HC4 (zinc finger)"/>
    <property type="match status" value="1"/>
</dbReference>
<dbReference type="InterPro" id="IPR027417">
    <property type="entry name" value="P-loop_NTPase"/>
</dbReference>
<feature type="compositionally biased region" description="Gly residues" evidence="5">
    <location>
        <begin position="232"/>
        <end position="241"/>
    </location>
</feature>
<evidence type="ECO:0000256" key="1">
    <source>
        <dbReference type="ARBA" id="ARBA00022723"/>
    </source>
</evidence>
<evidence type="ECO:0000256" key="5">
    <source>
        <dbReference type="SAM" id="MobiDB-lite"/>
    </source>
</evidence>
<accession>A0AAD3DKR5</accession>
<dbReference type="InterPro" id="IPR014001">
    <property type="entry name" value="Helicase_ATP-bd"/>
</dbReference>
<feature type="region of interest" description="Disordered" evidence="5">
    <location>
        <begin position="232"/>
        <end position="253"/>
    </location>
</feature>
<reference evidence="7 8" key="1">
    <citation type="journal article" date="2021" name="Sci. Rep.">
        <title>Genome sequencing of the multicellular alga Astrephomene provides insights into convergent evolution of germ-soma differentiation.</title>
        <authorList>
            <person name="Yamashita S."/>
            <person name="Yamamoto K."/>
            <person name="Matsuzaki R."/>
            <person name="Suzuki S."/>
            <person name="Yamaguchi H."/>
            <person name="Hirooka S."/>
            <person name="Minakuchi Y."/>
            <person name="Miyagishima S."/>
            <person name="Kawachi M."/>
            <person name="Toyoda A."/>
            <person name="Nozaki H."/>
        </authorList>
    </citation>
    <scope>NUCLEOTIDE SEQUENCE [LARGE SCALE GENOMIC DNA]</scope>
    <source>
        <strain evidence="7 8">NIES-4017</strain>
    </source>
</reference>
<dbReference type="AlphaFoldDB" id="A0AAD3DKR5"/>
<dbReference type="SUPFAM" id="SSF57903">
    <property type="entry name" value="FYVE/PHD zinc finger"/>
    <property type="match status" value="1"/>
</dbReference>
<dbReference type="Proteomes" id="UP001054857">
    <property type="component" value="Unassembled WGS sequence"/>
</dbReference>
<sequence length="439" mass="47268">RPAVWEEEGEGEELYVNPYTGALASERFPAPQPVSGGILADEMGLGKTVELLALITAHRFKPKQEQHQRQQQQHQQQQCSGKAAVEKTKQKDERVDCPCGVRFADPNDPRVGSYRGIWIQCDSCNAWVHGACVGVKRAPRGAWVCTRCLRARALETVSEPCGATLIVVPSAILQQWYDEIRRHVHPGALRVVLYGGQTQTGSNGNGGGGSSGGLAGGSVGALGCGGGGAKRGAGGGGGAAVGGSEEDGEDVAESMVVSARQLASADVVLTSYEALRRDVARQPDVVRQEQEGDVRPDEGEEGEEQQQEGRSLRRGKRYEVVPTPLTRLRWWRVVLDEAQMVESGAARAAEMALKLHTVHRWCVSGTPISRGLEDLYGLLAFLRARPWSERRWWARCVQRPVEEASDPAGRRLLLRLLRPTAMNAAGAVSAAAGGCNSGK</sequence>
<evidence type="ECO:0000256" key="2">
    <source>
        <dbReference type="ARBA" id="ARBA00022771"/>
    </source>
</evidence>
<dbReference type="PROSITE" id="PS50016">
    <property type="entry name" value="ZF_PHD_2"/>
    <property type="match status" value="1"/>
</dbReference>
<feature type="non-terminal residue" evidence="7">
    <location>
        <position position="439"/>
    </location>
</feature>
<dbReference type="InterPro" id="IPR052583">
    <property type="entry name" value="ATP-helicase/E3_Ub-Ligase"/>
</dbReference>
<dbReference type="GO" id="GO:0005524">
    <property type="term" value="F:ATP binding"/>
    <property type="evidence" value="ECO:0007669"/>
    <property type="project" value="InterPro"/>
</dbReference>
<feature type="region of interest" description="Disordered" evidence="5">
    <location>
        <begin position="62"/>
        <end position="85"/>
    </location>
</feature>
<dbReference type="SMART" id="SM00249">
    <property type="entry name" value="PHD"/>
    <property type="match status" value="1"/>
</dbReference>
<name>A0AAD3DKR5_9CHLO</name>
<gene>
    <name evidence="7" type="ORF">Agub_g3967</name>
</gene>
<feature type="compositionally biased region" description="Low complexity" evidence="5">
    <location>
        <begin position="69"/>
        <end position="78"/>
    </location>
</feature>
<dbReference type="PANTHER" id="PTHR45865">
    <property type="entry name" value="E3 UBIQUITIN-PROTEIN LIGASE SHPRH FAMILY MEMBER"/>
    <property type="match status" value="1"/>
</dbReference>
<dbReference type="GO" id="GO:0008270">
    <property type="term" value="F:zinc ion binding"/>
    <property type="evidence" value="ECO:0007669"/>
    <property type="project" value="UniProtKB-KW"/>
</dbReference>
<dbReference type="InterPro" id="IPR011011">
    <property type="entry name" value="Znf_FYVE_PHD"/>
</dbReference>
<dbReference type="PROSITE" id="PS01359">
    <property type="entry name" value="ZF_PHD_1"/>
    <property type="match status" value="1"/>
</dbReference>
<evidence type="ECO:0000313" key="8">
    <source>
        <dbReference type="Proteomes" id="UP001054857"/>
    </source>
</evidence>
<evidence type="ECO:0000256" key="3">
    <source>
        <dbReference type="ARBA" id="ARBA00022833"/>
    </source>
</evidence>
<dbReference type="InterPro" id="IPR019786">
    <property type="entry name" value="Zinc_finger_PHD-type_CS"/>
</dbReference>
<evidence type="ECO:0000259" key="6">
    <source>
        <dbReference type="PROSITE" id="PS50016"/>
    </source>
</evidence>
<dbReference type="SUPFAM" id="SSF52540">
    <property type="entry name" value="P-loop containing nucleoside triphosphate hydrolases"/>
    <property type="match status" value="1"/>
</dbReference>
<dbReference type="InterPro" id="IPR038718">
    <property type="entry name" value="SNF2-like_sf"/>
</dbReference>
<dbReference type="Gene3D" id="3.40.50.10810">
    <property type="entry name" value="Tandem AAA-ATPase domain"/>
    <property type="match status" value="2"/>
</dbReference>
<feature type="compositionally biased region" description="Basic and acidic residues" evidence="5">
    <location>
        <begin position="283"/>
        <end position="297"/>
    </location>
</feature>
<dbReference type="Pfam" id="PF00176">
    <property type="entry name" value="SNF2-rel_dom"/>
    <property type="match status" value="1"/>
</dbReference>
<dbReference type="InterPro" id="IPR000330">
    <property type="entry name" value="SNF2_N"/>
</dbReference>
<evidence type="ECO:0000256" key="4">
    <source>
        <dbReference type="PROSITE-ProRule" id="PRU00146"/>
    </source>
</evidence>
<proteinExistence type="predicted"/>
<dbReference type="SMART" id="SM00487">
    <property type="entry name" value="DEXDc"/>
    <property type="match status" value="1"/>
</dbReference>
<dbReference type="InterPro" id="IPR019787">
    <property type="entry name" value="Znf_PHD-finger"/>
</dbReference>
<keyword evidence="1" id="KW-0479">Metal-binding</keyword>
<dbReference type="Pfam" id="PF00628">
    <property type="entry name" value="PHD"/>
    <property type="match status" value="1"/>
</dbReference>
<feature type="domain" description="PHD-type" evidence="6">
    <location>
        <begin position="94"/>
        <end position="151"/>
    </location>
</feature>
<dbReference type="EMBL" id="BMAR01000004">
    <property type="protein sequence ID" value="GFR42969.1"/>
    <property type="molecule type" value="Genomic_DNA"/>
</dbReference>
<evidence type="ECO:0000313" key="7">
    <source>
        <dbReference type="EMBL" id="GFR42969.1"/>
    </source>
</evidence>
<keyword evidence="8" id="KW-1185">Reference proteome</keyword>
<feature type="non-terminal residue" evidence="7">
    <location>
        <position position="1"/>
    </location>
</feature>
<dbReference type="InterPro" id="IPR001965">
    <property type="entry name" value="Znf_PHD"/>
</dbReference>
<feature type="region of interest" description="Disordered" evidence="5">
    <location>
        <begin position="283"/>
        <end position="315"/>
    </location>
</feature>
<keyword evidence="3" id="KW-0862">Zinc</keyword>
<dbReference type="InterPro" id="IPR013083">
    <property type="entry name" value="Znf_RING/FYVE/PHD"/>
</dbReference>
<dbReference type="PANTHER" id="PTHR45865:SF1">
    <property type="entry name" value="E3 UBIQUITIN-PROTEIN LIGASE SHPRH"/>
    <property type="match status" value="1"/>
</dbReference>
<protein>
    <recommendedName>
        <fullName evidence="6">PHD-type domain-containing protein</fullName>
    </recommendedName>
</protein>
<organism evidence="7 8">
    <name type="scientific">Astrephomene gubernaculifera</name>
    <dbReference type="NCBI Taxonomy" id="47775"/>
    <lineage>
        <taxon>Eukaryota</taxon>
        <taxon>Viridiplantae</taxon>
        <taxon>Chlorophyta</taxon>
        <taxon>core chlorophytes</taxon>
        <taxon>Chlorophyceae</taxon>
        <taxon>CS clade</taxon>
        <taxon>Chlamydomonadales</taxon>
        <taxon>Astrephomenaceae</taxon>
        <taxon>Astrephomene</taxon>
    </lineage>
</organism>
<comment type="caution">
    <text evidence="7">The sequence shown here is derived from an EMBL/GenBank/DDBJ whole genome shotgun (WGS) entry which is preliminary data.</text>
</comment>
<keyword evidence="2 4" id="KW-0863">Zinc-finger</keyword>